<reference evidence="2 3" key="1">
    <citation type="submission" date="2016-11" db="EMBL/GenBank/DDBJ databases">
        <title>Biological and genomic characterization of a historic collection of therapeutic Escherichia coli bacteriophage.</title>
        <authorList>
            <person name="Baig A."/>
            <person name="Colom J."/>
            <person name="Atterbury R."/>
            <person name="Barrow P."/>
        </authorList>
    </citation>
    <scope>NUCLEOTIDE SEQUENCE [LARGE SCALE GENOMIC DNA]</scope>
</reference>
<organism evidence="2 3">
    <name type="scientific">Escherichia phage vB_EcoP_B</name>
    <dbReference type="NCBI Taxonomy" id="1933107"/>
    <lineage>
        <taxon>Viruses</taxon>
        <taxon>Duplodnaviria</taxon>
        <taxon>Heunggongvirae</taxon>
        <taxon>Uroviricota</taxon>
        <taxon>Caudoviricetes</taxon>
        <taxon>Autographivirales</taxon>
        <taxon>Autosignataviridae</taxon>
        <taxon>Molineuxvirinae</taxon>
        <taxon>Vectrevirus</taxon>
        <taxon>Vectrevirus bee</taxon>
    </lineage>
</organism>
<name>A0A1Q1PU33_9CAUD</name>
<dbReference type="Proteomes" id="UP000226369">
    <property type="component" value="Segment"/>
</dbReference>
<evidence type="ECO:0000256" key="1">
    <source>
        <dbReference type="SAM" id="MobiDB-lite"/>
    </source>
</evidence>
<keyword evidence="3" id="KW-1185">Reference proteome</keyword>
<protein>
    <submittedName>
        <fullName evidence="2">Uncharacterized protein</fullName>
    </submittedName>
</protein>
<proteinExistence type="predicted"/>
<dbReference type="EMBL" id="KY295891">
    <property type="protein sequence ID" value="AQN31604.1"/>
    <property type="molecule type" value="Genomic_DNA"/>
</dbReference>
<evidence type="ECO:0000313" key="3">
    <source>
        <dbReference type="Proteomes" id="UP000226369"/>
    </source>
</evidence>
<sequence length="35" mass="4368">MPRDYDSDWDFQDSMNSKPERSDDYYETEAMYESY</sequence>
<evidence type="ECO:0000313" key="2">
    <source>
        <dbReference type="EMBL" id="AQN31604.1"/>
    </source>
</evidence>
<gene>
    <name evidence="2" type="ORF">B_20</name>
</gene>
<accession>A0A1Q1PU33</accession>
<feature type="region of interest" description="Disordered" evidence="1">
    <location>
        <begin position="1"/>
        <end position="35"/>
    </location>
</feature>